<dbReference type="PANTHER" id="PTHR33303:SF2">
    <property type="entry name" value="COA-BINDING DOMAIN-CONTAINING PROTEIN"/>
    <property type="match status" value="1"/>
</dbReference>
<sequence length="262" mass="27430">MTEPAPQNPPSDAELAGIPDLEIPAADIPEADIADVDIPAAPVRPPSTPGESAPPGLDLAGTGRRGAVVEPEVPEVEGPPLGTTDPQLRTTEPVLNVSDPVLSEPVLREPVLGDGGTDGPQLRQHHINDPDTIRRLLTTPARWAIVGLSNNPMRAAVGVARIVRDDLGMDIVPVSLKGDTVHGERGYTRLDEIPGTIDVVDCFVNSQKVGAIVDQAIDIGAKAVWLQVGVIDEAAAARATAAGLDVVMDACPAIERRNLMRS</sequence>
<keyword evidence="4" id="KW-1185">Reference proteome</keyword>
<feature type="region of interest" description="Disordered" evidence="1">
    <location>
        <begin position="1"/>
        <end position="63"/>
    </location>
</feature>
<evidence type="ECO:0000259" key="2">
    <source>
        <dbReference type="SMART" id="SM00881"/>
    </source>
</evidence>
<organism evidence="3 4">
    <name type="scientific">Arthrobacter rhombi</name>
    <dbReference type="NCBI Taxonomy" id="71253"/>
    <lineage>
        <taxon>Bacteria</taxon>
        <taxon>Bacillati</taxon>
        <taxon>Actinomycetota</taxon>
        <taxon>Actinomycetes</taxon>
        <taxon>Micrococcales</taxon>
        <taxon>Micrococcaceae</taxon>
        <taxon>Arthrobacter</taxon>
    </lineage>
</organism>
<dbReference type="SMART" id="SM00881">
    <property type="entry name" value="CoA_binding"/>
    <property type="match status" value="1"/>
</dbReference>
<gene>
    <name evidence="3" type="ORF">FM101_10545</name>
</gene>
<dbReference type="InterPro" id="IPR003781">
    <property type="entry name" value="CoA-bd"/>
</dbReference>
<proteinExistence type="predicted"/>
<feature type="compositionally biased region" description="Low complexity" evidence="1">
    <location>
        <begin position="70"/>
        <end position="80"/>
    </location>
</feature>
<evidence type="ECO:0000313" key="4">
    <source>
        <dbReference type="Proteomes" id="UP000195913"/>
    </source>
</evidence>
<protein>
    <submittedName>
        <fullName evidence="3">CoA-binding domain protein</fullName>
    </submittedName>
</protein>
<dbReference type="Gene3D" id="3.40.50.720">
    <property type="entry name" value="NAD(P)-binding Rossmann-like Domain"/>
    <property type="match status" value="1"/>
</dbReference>
<feature type="domain" description="CoA-binding" evidence="2">
    <location>
        <begin position="137"/>
        <end position="230"/>
    </location>
</feature>
<accession>A0A1R4GH08</accession>
<dbReference type="Proteomes" id="UP000195913">
    <property type="component" value="Unassembled WGS sequence"/>
</dbReference>
<dbReference type="AlphaFoldDB" id="A0A1R4GH08"/>
<reference evidence="3 4" key="1">
    <citation type="submission" date="2017-02" db="EMBL/GenBank/DDBJ databases">
        <authorList>
            <person name="Peterson S.W."/>
        </authorList>
    </citation>
    <scope>NUCLEOTIDE SEQUENCE [LARGE SCALE GENOMIC DNA]</scope>
    <source>
        <strain evidence="3 4">B Ar 00.02</strain>
    </source>
</reference>
<name>A0A1R4GH08_9MICC</name>
<feature type="region of interest" description="Disordered" evidence="1">
    <location>
        <begin position="70"/>
        <end position="89"/>
    </location>
</feature>
<dbReference type="Pfam" id="PF13380">
    <property type="entry name" value="CoA_binding_2"/>
    <property type="match status" value="1"/>
</dbReference>
<dbReference type="InterPro" id="IPR036291">
    <property type="entry name" value="NAD(P)-bd_dom_sf"/>
</dbReference>
<dbReference type="EMBL" id="FUHW01000037">
    <property type="protein sequence ID" value="SJM67527.1"/>
    <property type="molecule type" value="Genomic_DNA"/>
</dbReference>
<evidence type="ECO:0000313" key="3">
    <source>
        <dbReference type="EMBL" id="SJM67527.1"/>
    </source>
</evidence>
<evidence type="ECO:0000256" key="1">
    <source>
        <dbReference type="SAM" id="MobiDB-lite"/>
    </source>
</evidence>
<dbReference type="SUPFAM" id="SSF51735">
    <property type="entry name" value="NAD(P)-binding Rossmann-fold domains"/>
    <property type="match status" value="1"/>
</dbReference>
<dbReference type="PANTHER" id="PTHR33303">
    <property type="entry name" value="CYTOPLASMIC PROTEIN-RELATED"/>
    <property type="match status" value="1"/>
</dbReference>